<accession>A0A0K0Y094</accession>
<dbReference type="Proteomes" id="UP000066624">
    <property type="component" value="Chromosome"/>
</dbReference>
<dbReference type="NCBIfam" id="TIGR01409">
    <property type="entry name" value="TAT_signal_seq"/>
    <property type="match status" value="1"/>
</dbReference>
<dbReference type="PATRIC" id="fig|1579979.3.peg.2998"/>
<dbReference type="OrthoDB" id="9779968at2"/>
<gene>
    <name evidence="1" type="ORF">WM2015_2931</name>
</gene>
<evidence type="ECO:0000313" key="1">
    <source>
        <dbReference type="EMBL" id="AKS43286.1"/>
    </source>
</evidence>
<reference evidence="1 2" key="1">
    <citation type="submission" date="2015-07" db="EMBL/GenBank/DDBJ databases">
        <authorList>
            <person name="Noorani M."/>
        </authorList>
    </citation>
    <scope>NUCLEOTIDE SEQUENCE [LARGE SCALE GENOMIC DNA]</scope>
    <source>
        <strain evidence="1 2">KCTC 42284</strain>
    </source>
</reference>
<sequence length="437" mass="45563">MKRRSLKEIKAALTRRQFLKLTGATAGAATMNLSFAPRALAGGGGQKVLVYLFLRGGIDGLALLPPINGSDHTHLVDARDRTLVNIDDSDPARRPIPLANGQNLGLHPWCGGLADIYHDGGMAIVQAAGHPPNTFTRSHFDAQEQIELGQPLVVDGTGQGLPGSGWLTRYLGSYPGVPAPGAIFTAMVSNNTPPVSLGGWPDVATLDSPDNFMPNTGTFGSTQLAMLSSLYAGAGELDVAAGAALDAIDLINSIDFGSYVPGGGAVYPNTSEGNDLKLIAQLIRQDLGIAAATLDVGGWDTHNNQNVFGFGFGTNVEDLSEALTAFYRDLEGAGYINDVAVVVQSEFGRQVKENASFGTDHGLGNPMFILGGGVNGGQVYGPTLGIAPADRIGDSLVPQTDFRDVLAEVATGLLGHPDVSAIFDDPDYSYSPVGFSV</sequence>
<dbReference type="InterPro" id="IPR010869">
    <property type="entry name" value="DUF1501"/>
</dbReference>
<dbReference type="InterPro" id="IPR019546">
    <property type="entry name" value="TAT_signal_bac_arc"/>
</dbReference>
<dbReference type="PANTHER" id="PTHR43737:SF1">
    <property type="entry name" value="DUF1501 DOMAIN-CONTAINING PROTEIN"/>
    <property type="match status" value="1"/>
</dbReference>
<evidence type="ECO:0000313" key="2">
    <source>
        <dbReference type="Proteomes" id="UP000066624"/>
    </source>
</evidence>
<dbReference type="KEGG" id="wma:WM2015_2931"/>
<name>A0A0K0Y094_9GAMM</name>
<dbReference type="InterPro" id="IPR006311">
    <property type="entry name" value="TAT_signal"/>
</dbReference>
<dbReference type="Pfam" id="PF07394">
    <property type="entry name" value="DUF1501"/>
    <property type="match status" value="1"/>
</dbReference>
<keyword evidence="2" id="KW-1185">Reference proteome</keyword>
<dbReference type="EMBL" id="CP012154">
    <property type="protein sequence ID" value="AKS43286.1"/>
    <property type="molecule type" value="Genomic_DNA"/>
</dbReference>
<protein>
    <submittedName>
        <fullName evidence="1">Uncharacterized protein</fullName>
    </submittedName>
</protein>
<dbReference type="RefSeq" id="WP_049726784.1">
    <property type="nucleotide sequence ID" value="NZ_CP012154.1"/>
</dbReference>
<dbReference type="PANTHER" id="PTHR43737">
    <property type="entry name" value="BLL7424 PROTEIN"/>
    <property type="match status" value="1"/>
</dbReference>
<dbReference type="AlphaFoldDB" id="A0A0K0Y094"/>
<organism evidence="1 2">
    <name type="scientific">Wenzhouxiangella marina</name>
    <dbReference type="NCBI Taxonomy" id="1579979"/>
    <lineage>
        <taxon>Bacteria</taxon>
        <taxon>Pseudomonadati</taxon>
        <taxon>Pseudomonadota</taxon>
        <taxon>Gammaproteobacteria</taxon>
        <taxon>Chromatiales</taxon>
        <taxon>Wenzhouxiangellaceae</taxon>
        <taxon>Wenzhouxiangella</taxon>
    </lineage>
</organism>
<proteinExistence type="predicted"/>
<dbReference type="STRING" id="1579979.WM2015_2931"/>
<dbReference type="PROSITE" id="PS51318">
    <property type="entry name" value="TAT"/>
    <property type="match status" value="1"/>
</dbReference>